<feature type="domain" description="EAL" evidence="1">
    <location>
        <begin position="1"/>
        <end position="231"/>
    </location>
</feature>
<dbReference type="PANTHER" id="PTHR33121:SF76">
    <property type="entry name" value="SIGNALING PROTEIN"/>
    <property type="match status" value="1"/>
</dbReference>
<evidence type="ECO:0000313" key="3">
    <source>
        <dbReference type="Proteomes" id="UP000241848"/>
    </source>
</evidence>
<dbReference type="SMART" id="SM00052">
    <property type="entry name" value="EAL"/>
    <property type="match status" value="1"/>
</dbReference>
<evidence type="ECO:0000313" key="2">
    <source>
        <dbReference type="EMBL" id="PSR22711.1"/>
    </source>
</evidence>
<dbReference type="PANTHER" id="PTHR33121">
    <property type="entry name" value="CYCLIC DI-GMP PHOSPHODIESTERASE PDEF"/>
    <property type="match status" value="1"/>
</dbReference>
<dbReference type="GO" id="GO:0071111">
    <property type="term" value="F:cyclic-guanylate-specific phosphodiesterase activity"/>
    <property type="evidence" value="ECO:0007669"/>
    <property type="project" value="InterPro"/>
</dbReference>
<accession>A0A2T2WKE2</accession>
<dbReference type="SUPFAM" id="SSF141868">
    <property type="entry name" value="EAL domain-like"/>
    <property type="match status" value="1"/>
</dbReference>
<dbReference type="CDD" id="cd01948">
    <property type="entry name" value="EAL"/>
    <property type="match status" value="1"/>
</dbReference>
<dbReference type="AlphaFoldDB" id="A0A2T2WKE2"/>
<dbReference type="Pfam" id="PF00563">
    <property type="entry name" value="EAL"/>
    <property type="match status" value="1"/>
</dbReference>
<gene>
    <name evidence="2" type="ORF">C7B45_05810</name>
</gene>
<proteinExistence type="predicted"/>
<protein>
    <recommendedName>
        <fullName evidence="1">EAL domain-containing protein</fullName>
    </recommendedName>
</protein>
<comment type="caution">
    <text evidence="2">The sequence shown here is derived from an EMBL/GenBank/DDBJ whole genome shotgun (WGS) entry which is preliminary data.</text>
</comment>
<name>A0A2T2WKE2_9FIRM</name>
<organism evidence="2 3">
    <name type="scientific">Sulfobacillus acidophilus</name>
    <dbReference type="NCBI Taxonomy" id="53633"/>
    <lineage>
        <taxon>Bacteria</taxon>
        <taxon>Bacillati</taxon>
        <taxon>Bacillota</taxon>
        <taxon>Clostridia</taxon>
        <taxon>Eubacteriales</taxon>
        <taxon>Clostridiales Family XVII. Incertae Sedis</taxon>
        <taxon>Sulfobacillus</taxon>
    </lineage>
</organism>
<reference evidence="2 3" key="1">
    <citation type="journal article" date="2014" name="BMC Genomics">
        <title>Comparison of environmental and isolate Sulfobacillus genomes reveals diverse carbon, sulfur, nitrogen, and hydrogen metabolisms.</title>
        <authorList>
            <person name="Justice N.B."/>
            <person name="Norman A."/>
            <person name="Brown C.T."/>
            <person name="Singh A."/>
            <person name="Thomas B.C."/>
            <person name="Banfield J.F."/>
        </authorList>
    </citation>
    <scope>NUCLEOTIDE SEQUENCE [LARGE SCALE GENOMIC DNA]</scope>
    <source>
        <strain evidence="2">AMDSBA3</strain>
    </source>
</reference>
<sequence>MGYRLWSALQPIVNLQTGSVLAHEALLRGAPGSAWESPDVLFAKATALGQRVTLEVMARQLSLKRLSDLAPTQKLFMNVDAHFPEIPIASRQARIDPKRVVLEISEQQPILTNPTLLRQVQYWRSAGHAIALDDYGAGYMGIGALLTLKPDLLKLDRVIIADLNADSMRQTIVSHIVSMCHDLGITLVAEGIETSAELHVLQELGVTLGQGYLLGRPHMQPLTTVKLPIKMLATQL</sequence>
<dbReference type="InterPro" id="IPR050706">
    <property type="entry name" value="Cyclic-di-GMP_PDE-like"/>
</dbReference>
<evidence type="ECO:0000259" key="1">
    <source>
        <dbReference type="PROSITE" id="PS50883"/>
    </source>
</evidence>
<dbReference type="PROSITE" id="PS50883">
    <property type="entry name" value="EAL"/>
    <property type="match status" value="1"/>
</dbReference>
<dbReference type="InterPro" id="IPR035919">
    <property type="entry name" value="EAL_sf"/>
</dbReference>
<dbReference type="EMBL" id="PXYV01000013">
    <property type="protein sequence ID" value="PSR22711.1"/>
    <property type="molecule type" value="Genomic_DNA"/>
</dbReference>
<dbReference type="Proteomes" id="UP000241848">
    <property type="component" value="Unassembled WGS sequence"/>
</dbReference>
<dbReference type="InterPro" id="IPR001633">
    <property type="entry name" value="EAL_dom"/>
</dbReference>
<dbReference type="Gene3D" id="3.20.20.450">
    <property type="entry name" value="EAL domain"/>
    <property type="match status" value="1"/>
</dbReference>